<protein>
    <submittedName>
        <fullName evidence="1">Uncharacterized protein</fullName>
    </submittedName>
</protein>
<comment type="caution">
    <text evidence="1">The sequence shown here is derived from an EMBL/GenBank/DDBJ whole genome shotgun (WGS) entry which is preliminary data.</text>
</comment>
<evidence type="ECO:0000313" key="1">
    <source>
        <dbReference type="EMBL" id="TXD72304.1"/>
    </source>
</evidence>
<keyword evidence="2" id="KW-1185">Reference proteome</keyword>
<sequence>MSISMQSLRNFNSAMENEEEILYREMRNLIALSCRFNKRPSGEFYKFHRTFLIYFFNIVDVNIDYKTKIISIWNTKPLPANPVRLFDLNEAVAAKVTYSDLEETLMGCLEEGQLQNDFYERLLLKFGHNPIDEGDSLSA</sequence>
<dbReference type="AlphaFoldDB" id="A0A5C6YYR0"/>
<dbReference type="OrthoDB" id="1449068at2"/>
<dbReference type="EMBL" id="VORT01000009">
    <property type="protein sequence ID" value="TXD72304.1"/>
    <property type="molecule type" value="Genomic_DNA"/>
</dbReference>
<accession>A0A5C6YYR0</accession>
<reference evidence="1 2" key="1">
    <citation type="submission" date="2019-08" db="EMBL/GenBank/DDBJ databases">
        <title>Genome of Aequorivita antarctica SW49 (type strain).</title>
        <authorList>
            <person name="Bowman J.P."/>
        </authorList>
    </citation>
    <scope>NUCLEOTIDE SEQUENCE [LARGE SCALE GENOMIC DNA]</scope>
    <source>
        <strain evidence="1 2">SW49</strain>
    </source>
</reference>
<name>A0A5C6YYR0_9FLAO</name>
<proteinExistence type="predicted"/>
<gene>
    <name evidence="1" type="ORF">ESU54_12835</name>
</gene>
<dbReference type="RefSeq" id="WP_146743981.1">
    <property type="nucleotide sequence ID" value="NZ_UEGI01000004.1"/>
</dbReference>
<dbReference type="Proteomes" id="UP000321497">
    <property type="component" value="Unassembled WGS sequence"/>
</dbReference>
<evidence type="ECO:0000313" key="2">
    <source>
        <dbReference type="Proteomes" id="UP000321497"/>
    </source>
</evidence>
<organism evidence="1 2">
    <name type="scientific">Aequorivita antarctica</name>
    <dbReference type="NCBI Taxonomy" id="153266"/>
    <lineage>
        <taxon>Bacteria</taxon>
        <taxon>Pseudomonadati</taxon>
        <taxon>Bacteroidota</taxon>
        <taxon>Flavobacteriia</taxon>
        <taxon>Flavobacteriales</taxon>
        <taxon>Flavobacteriaceae</taxon>
        <taxon>Aequorivita</taxon>
    </lineage>
</organism>